<dbReference type="InterPro" id="IPR016186">
    <property type="entry name" value="C-type_lectin-like/link_sf"/>
</dbReference>
<dbReference type="InterPro" id="IPR050111">
    <property type="entry name" value="C-type_lectin/snaclec_domain"/>
</dbReference>
<protein>
    <recommendedName>
        <fullName evidence="1">C-type lectin domain-containing protein</fullName>
    </recommendedName>
</protein>
<evidence type="ECO:0000313" key="2">
    <source>
        <dbReference type="Ensembl" id="ENSHHUP00000082887.1"/>
    </source>
</evidence>
<name>A0A4W5R2T5_9TELE</name>
<dbReference type="Pfam" id="PF00059">
    <property type="entry name" value="Lectin_C"/>
    <property type="match status" value="1"/>
</dbReference>
<dbReference type="InterPro" id="IPR001304">
    <property type="entry name" value="C-type_lectin-like"/>
</dbReference>
<evidence type="ECO:0000259" key="1">
    <source>
        <dbReference type="PROSITE" id="PS50041"/>
    </source>
</evidence>
<reference evidence="2" key="3">
    <citation type="submission" date="2025-09" db="UniProtKB">
        <authorList>
            <consortium name="Ensembl"/>
        </authorList>
    </citation>
    <scope>IDENTIFICATION</scope>
</reference>
<reference evidence="2" key="2">
    <citation type="submission" date="2025-08" db="UniProtKB">
        <authorList>
            <consortium name="Ensembl"/>
        </authorList>
    </citation>
    <scope>IDENTIFICATION</scope>
</reference>
<dbReference type="PANTHER" id="PTHR22803">
    <property type="entry name" value="MANNOSE, PHOSPHOLIPASE, LECTIN RECEPTOR RELATED"/>
    <property type="match status" value="1"/>
</dbReference>
<dbReference type="GeneTree" id="ENSGT01020000230338"/>
<feature type="domain" description="C-type lectin" evidence="1">
    <location>
        <begin position="98"/>
        <end position="181"/>
    </location>
</feature>
<organism evidence="2 3">
    <name type="scientific">Hucho hucho</name>
    <name type="common">huchen</name>
    <dbReference type="NCBI Taxonomy" id="62062"/>
    <lineage>
        <taxon>Eukaryota</taxon>
        <taxon>Metazoa</taxon>
        <taxon>Chordata</taxon>
        <taxon>Craniata</taxon>
        <taxon>Vertebrata</taxon>
        <taxon>Euteleostomi</taxon>
        <taxon>Actinopterygii</taxon>
        <taxon>Neopterygii</taxon>
        <taxon>Teleostei</taxon>
        <taxon>Protacanthopterygii</taxon>
        <taxon>Salmoniformes</taxon>
        <taxon>Salmonidae</taxon>
        <taxon>Salmoninae</taxon>
        <taxon>Hucho</taxon>
    </lineage>
</organism>
<dbReference type="SMART" id="SM00034">
    <property type="entry name" value="CLECT"/>
    <property type="match status" value="1"/>
</dbReference>
<dbReference type="Ensembl" id="ENSHHUT00000085504.1">
    <property type="protein sequence ID" value="ENSHHUP00000082887.1"/>
    <property type="gene ID" value="ENSHHUG00000048134.1"/>
</dbReference>
<dbReference type="AlphaFoldDB" id="A0A4W5R2T5"/>
<accession>A0A4W5R2T5</accession>
<keyword evidence="3" id="KW-1185">Reference proteome</keyword>
<dbReference type="SUPFAM" id="SSF56436">
    <property type="entry name" value="C-type lectin-like"/>
    <property type="match status" value="1"/>
</dbReference>
<dbReference type="PROSITE" id="PS50041">
    <property type="entry name" value="C_TYPE_LECTIN_2"/>
    <property type="match status" value="1"/>
</dbReference>
<evidence type="ECO:0000313" key="3">
    <source>
        <dbReference type="Proteomes" id="UP000314982"/>
    </source>
</evidence>
<dbReference type="STRING" id="62062.ENSHHUP00000082887"/>
<proteinExistence type="predicted"/>
<dbReference type="InterPro" id="IPR016187">
    <property type="entry name" value="CTDL_fold"/>
</dbReference>
<reference evidence="3" key="1">
    <citation type="submission" date="2018-06" db="EMBL/GenBank/DDBJ databases">
        <title>Genome assembly of Danube salmon.</title>
        <authorList>
            <person name="Macqueen D.J."/>
            <person name="Gundappa M.K."/>
        </authorList>
    </citation>
    <scope>NUCLEOTIDE SEQUENCE [LARGE SCALE GENOMIC DNA]</scope>
</reference>
<dbReference type="Proteomes" id="UP000314982">
    <property type="component" value="Unassembled WGS sequence"/>
</dbReference>
<dbReference type="Gene3D" id="3.10.100.10">
    <property type="entry name" value="Mannose-Binding Protein A, subunit A"/>
    <property type="match status" value="1"/>
</dbReference>
<sequence length="200" mass="23847">SWPQLSSWCDSFLSLRLYEGIEKEHSEQSSVGQTRHNKHTLVPQSKEDFNRYSWRWQSLSVQEMINLMLLSISPCTSYRLRETELPVLELNHQEWRRFNSSLYYISTEKRNWEESRQDCLRRGADLVIINSREEQVFVNGFWKVWIGLTDRDEEGVWKWVDGTPLTTGYWLHIRIMQMNCAQTCSVDVTYGIVHVLFLHL</sequence>